<dbReference type="EMBL" id="CP000301">
    <property type="protein sequence ID" value="ABD87174.1"/>
    <property type="molecule type" value="Genomic_DNA"/>
</dbReference>
<feature type="region of interest" description="Disordered" evidence="1">
    <location>
        <begin position="44"/>
        <end position="70"/>
    </location>
</feature>
<evidence type="ECO:0000313" key="2">
    <source>
        <dbReference type="EMBL" id="ABD87174.1"/>
    </source>
</evidence>
<reference evidence="2" key="1">
    <citation type="submission" date="2006-03" db="EMBL/GenBank/DDBJ databases">
        <title>Complete sequence of Rhodopseudomonas palustris BisB18.</title>
        <authorList>
            <consortium name="US DOE Joint Genome Institute"/>
            <person name="Copeland A."/>
            <person name="Lucas S."/>
            <person name="Lapidus A."/>
            <person name="Barry K."/>
            <person name="Detter J.C."/>
            <person name="Glavina del Rio T."/>
            <person name="Hammon N."/>
            <person name="Israni S."/>
            <person name="Dalin E."/>
            <person name="Tice H."/>
            <person name="Pitluck S."/>
            <person name="Chain P."/>
            <person name="Malfatti S."/>
            <person name="Shin M."/>
            <person name="Vergez L."/>
            <person name="Schmutz J."/>
            <person name="Larimer F."/>
            <person name="Land M."/>
            <person name="Hauser L."/>
            <person name="Pelletier D.A."/>
            <person name="Kyrpides N."/>
            <person name="Anderson I."/>
            <person name="Oda Y."/>
            <person name="Harwood C.S."/>
            <person name="Richardson P."/>
        </authorList>
    </citation>
    <scope>NUCLEOTIDE SEQUENCE [LARGE SCALE GENOMIC DNA]</scope>
    <source>
        <strain evidence="2">BisB18</strain>
    </source>
</reference>
<gene>
    <name evidence="2" type="ordered locus">RPC_1612</name>
</gene>
<dbReference type="KEGG" id="rpc:RPC_1612"/>
<name>Q218L2_RHOPB</name>
<evidence type="ECO:0000256" key="1">
    <source>
        <dbReference type="SAM" id="MobiDB-lite"/>
    </source>
</evidence>
<dbReference type="HOGENOM" id="CLU_2024959_0_0_5"/>
<proteinExistence type="predicted"/>
<protein>
    <submittedName>
        <fullName evidence="2">Uncharacterized protein</fullName>
    </submittedName>
</protein>
<organism evidence="2">
    <name type="scientific">Rhodopseudomonas palustris (strain BisB18)</name>
    <dbReference type="NCBI Taxonomy" id="316056"/>
    <lineage>
        <taxon>Bacteria</taxon>
        <taxon>Pseudomonadati</taxon>
        <taxon>Pseudomonadota</taxon>
        <taxon>Alphaproteobacteria</taxon>
        <taxon>Hyphomicrobiales</taxon>
        <taxon>Nitrobacteraceae</taxon>
        <taxon>Rhodopseudomonas</taxon>
    </lineage>
</organism>
<dbReference type="AlphaFoldDB" id="Q218L2"/>
<accession>Q218L2</accession>
<sequence length="122" mass="12938">MSRTRRGACAAPRAGTVTDAALGCGRGHAPLGTAPARSATLPRCAASGARVAGSPGERSDTRDRRTHPHIAPLMRATCYLLAPRPGRGAAPAPRREPGPLRMLHLDAAHEMLRLERRLAPQR</sequence>